<organism evidence="8 9">
    <name type="scientific">[Candida] anglica</name>
    <dbReference type="NCBI Taxonomy" id="148631"/>
    <lineage>
        <taxon>Eukaryota</taxon>
        <taxon>Fungi</taxon>
        <taxon>Dikarya</taxon>
        <taxon>Ascomycota</taxon>
        <taxon>Saccharomycotina</taxon>
        <taxon>Pichiomycetes</taxon>
        <taxon>Debaryomycetaceae</taxon>
        <taxon>Kurtzmaniella</taxon>
    </lineage>
</organism>
<dbReference type="EMBL" id="OZ004257">
    <property type="protein sequence ID" value="CAK7907266.1"/>
    <property type="molecule type" value="Genomic_DNA"/>
</dbReference>
<sequence length="360" mass="41441">MSVTSEELFLINIKRLATKNYSEGAYSVWNRVPVARRSSVFILLFLGNMGELRVILTKRSSRLRNFPGHISFPGGKADNGLETEWQVARRETEEEIGLSADNSILKKEYGFTIDHLNTLPCYLSRTFSAVKPCIGFMNFHGKAMNSNHIEEDLTKRIKMNLNPGESSGVFSCPLRDFLYPASNEPAKECLDRSSFRVSWGKIPWNLRSYTFSQNNPNEVDWLQDIKDLSESEESEVESEDWKKDQKKEINENKKNKLSEWGRLGSRRDSLTNEKIYDVWGLTANILHDLAEVTYNSVEPINRELGEEELIYSLWNSGHQMQSRERSTEESQLISATSDDGIGFNDVLPRTEFNRLKKLYK</sequence>
<evidence type="ECO:0000256" key="3">
    <source>
        <dbReference type="ARBA" id="ARBA00022723"/>
    </source>
</evidence>
<dbReference type="Pfam" id="PF00293">
    <property type="entry name" value="NUDIX"/>
    <property type="match status" value="1"/>
</dbReference>
<keyword evidence="3" id="KW-0479">Metal-binding</keyword>
<dbReference type="InterPro" id="IPR000086">
    <property type="entry name" value="NUDIX_hydrolase_dom"/>
</dbReference>
<evidence type="ECO:0000313" key="9">
    <source>
        <dbReference type="Proteomes" id="UP001497600"/>
    </source>
</evidence>
<dbReference type="InterPro" id="IPR045121">
    <property type="entry name" value="CoAse"/>
</dbReference>
<gene>
    <name evidence="8" type="primary">PCD1</name>
    <name evidence="8" type="ORF">CAAN4_E04720</name>
</gene>
<evidence type="ECO:0000256" key="4">
    <source>
        <dbReference type="ARBA" id="ARBA00022801"/>
    </source>
</evidence>
<protein>
    <submittedName>
        <fullName evidence="8">Peroxisomal coenzyme A diphosphatase 1, peroxisomal</fullName>
    </submittedName>
</protein>
<dbReference type="PANTHER" id="PTHR12992">
    <property type="entry name" value="NUDIX HYDROLASE"/>
    <property type="match status" value="1"/>
</dbReference>
<dbReference type="PROSITE" id="PS51462">
    <property type="entry name" value="NUDIX"/>
    <property type="match status" value="1"/>
</dbReference>
<accession>A0ABP0EE44</accession>
<keyword evidence="6" id="KW-0464">Manganese</keyword>
<proteinExistence type="predicted"/>
<keyword evidence="9" id="KW-1185">Reference proteome</keyword>
<dbReference type="InterPro" id="IPR015797">
    <property type="entry name" value="NUDIX_hydrolase-like_dom_sf"/>
</dbReference>
<dbReference type="PANTHER" id="PTHR12992:SF24">
    <property type="entry name" value="PEROXISOMAL COENZYME A DIPHOSPHATASE NUDT7"/>
    <property type="match status" value="1"/>
</dbReference>
<feature type="domain" description="Nudix hydrolase" evidence="7">
    <location>
        <begin position="35"/>
        <end position="194"/>
    </location>
</feature>
<keyword evidence="5" id="KW-0460">Magnesium</keyword>
<evidence type="ECO:0000259" key="7">
    <source>
        <dbReference type="PROSITE" id="PS51462"/>
    </source>
</evidence>
<evidence type="ECO:0000256" key="5">
    <source>
        <dbReference type="ARBA" id="ARBA00022842"/>
    </source>
</evidence>
<evidence type="ECO:0000256" key="2">
    <source>
        <dbReference type="ARBA" id="ARBA00001946"/>
    </source>
</evidence>
<comment type="cofactor">
    <cofactor evidence="2">
        <name>Mg(2+)</name>
        <dbReference type="ChEBI" id="CHEBI:18420"/>
    </cofactor>
</comment>
<comment type="cofactor">
    <cofactor evidence="1">
        <name>Mn(2+)</name>
        <dbReference type="ChEBI" id="CHEBI:29035"/>
    </cofactor>
</comment>
<evidence type="ECO:0000256" key="6">
    <source>
        <dbReference type="ARBA" id="ARBA00023211"/>
    </source>
</evidence>
<dbReference type="CDD" id="cd03426">
    <property type="entry name" value="NUDIX_CoAse_Nudt7"/>
    <property type="match status" value="1"/>
</dbReference>
<dbReference type="SUPFAM" id="SSF55811">
    <property type="entry name" value="Nudix"/>
    <property type="match status" value="1"/>
</dbReference>
<dbReference type="Gene3D" id="3.90.79.10">
    <property type="entry name" value="Nucleoside Triphosphate Pyrophosphohydrolase"/>
    <property type="match status" value="1"/>
</dbReference>
<evidence type="ECO:0000313" key="8">
    <source>
        <dbReference type="EMBL" id="CAK7907266.1"/>
    </source>
</evidence>
<keyword evidence="4" id="KW-0378">Hydrolase</keyword>
<name>A0ABP0EE44_9ASCO</name>
<dbReference type="Proteomes" id="UP001497600">
    <property type="component" value="Chromosome E"/>
</dbReference>
<reference evidence="8 9" key="1">
    <citation type="submission" date="2024-01" db="EMBL/GenBank/DDBJ databases">
        <authorList>
            <consortium name="Genoscope - CEA"/>
            <person name="William W."/>
        </authorList>
    </citation>
    <scope>NUCLEOTIDE SEQUENCE [LARGE SCALE GENOMIC DNA]</scope>
    <source>
        <strain evidence="8 9">29B2s-10</strain>
    </source>
</reference>
<evidence type="ECO:0000256" key="1">
    <source>
        <dbReference type="ARBA" id="ARBA00001936"/>
    </source>
</evidence>